<dbReference type="PRINTS" id="PR00370">
    <property type="entry name" value="FMOXYGENASE"/>
</dbReference>
<dbReference type="SUPFAM" id="SSF51905">
    <property type="entry name" value="FAD/NAD(P)-binding domain"/>
    <property type="match status" value="1"/>
</dbReference>
<sequence length="582" mass="66421">MRVAVVGAGPSGLVTLKYLLTAHEFLGVEAIEAQVFEIEPDIGGTFLARTWEDAEMVSSKQLTAFSDFRPRDMDPDFLSTKRYLEYLNDYCTHFQLWPHIHLQTSVQSISRHKGGGHLVEYQDQRTMKQCRWSCDAVAICSGLHVTPTVPPIPGLEKVPTVIHSSQFKERAQFGSNRTILILGAGETATDIAHLAVTSPTKRVVMSHRKGFHLAPKRNLDPVILPILGRRTCDRLTVPIDTSRPSLFDTAYVHPLLRNHTFLWRMYQVYIQSMLWTTTGTTAGFDQWVGGFRPDQNDPSKIFLNKASQVAPYISAPYRNLDDSLTQRIRSSLIQIPIPDTRGRQVDVAPWPEEIDEEGVVHFVNNERPEYYKMKNQIVRPDIVIYCTGYQPEFPFLTNHDNGRPYSSAGDADVRNTWARDDPTVGFIGFLRPSLGAIPPLAEMQAQLWVLRIAAPHRIPRVLVLSDQSHYQIEPPPGSRPYCYYGVDHESYVYQLALDMDSALGFTEVLRLAHRNWRIPLVWALSSNINTKFRLRGPWRWKGAEKVMVGEMWDTICRRRLFFGMCGPEPVGRSLLDRPEWMY</sequence>
<evidence type="ECO:0000256" key="4">
    <source>
        <dbReference type="ARBA" id="ARBA00022857"/>
    </source>
</evidence>
<keyword evidence="2" id="KW-0285">Flavoprotein</keyword>
<dbReference type="InterPro" id="IPR000960">
    <property type="entry name" value="Flavin_mOase"/>
</dbReference>
<dbReference type="InterPro" id="IPR020946">
    <property type="entry name" value="Flavin_mOase-like"/>
</dbReference>
<dbReference type="EMBL" id="SPNV01000143">
    <property type="protein sequence ID" value="KAF5860045.1"/>
    <property type="molecule type" value="Genomic_DNA"/>
</dbReference>
<keyword evidence="3" id="KW-0274">FAD</keyword>
<protein>
    <recommendedName>
        <fullName evidence="8">Dimethylaniline monooxygenase</fullName>
    </recommendedName>
</protein>
<comment type="similarity">
    <text evidence="1">Belongs to the FMO family.</text>
</comment>
<accession>A0A8H6A535</accession>
<evidence type="ECO:0000256" key="5">
    <source>
        <dbReference type="ARBA" id="ARBA00023002"/>
    </source>
</evidence>
<keyword evidence="7" id="KW-1185">Reference proteome</keyword>
<dbReference type="InterPro" id="IPR036188">
    <property type="entry name" value="FAD/NAD-bd_sf"/>
</dbReference>
<dbReference type="GO" id="GO:0050661">
    <property type="term" value="F:NADP binding"/>
    <property type="evidence" value="ECO:0007669"/>
    <property type="project" value="InterPro"/>
</dbReference>
<dbReference type="Gene3D" id="3.50.50.60">
    <property type="entry name" value="FAD/NAD(P)-binding domain"/>
    <property type="match status" value="1"/>
</dbReference>
<keyword evidence="4" id="KW-0521">NADP</keyword>
<name>A0A8H6A535_PETAA</name>
<gene>
    <name evidence="6" type="ORF">ETB97_002071</name>
</gene>
<organism evidence="6 7">
    <name type="scientific">Petromyces alliaceus</name>
    <name type="common">Aspergillus alliaceus</name>
    <dbReference type="NCBI Taxonomy" id="209559"/>
    <lineage>
        <taxon>Eukaryota</taxon>
        <taxon>Fungi</taxon>
        <taxon>Dikarya</taxon>
        <taxon>Ascomycota</taxon>
        <taxon>Pezizomycotina</taxon>
        <taxon>Eurotiomycetes</taxon>
        <taxon>Eurotiomycetidae</taxon>
        <taxon>Eurotiales</taxon>
        <taxon>Aspergillaceae</taxon>
        <taxon>Aspergillus</taxon>
        <taxon>Aspergillus subgen. Circumdati</taxon>
    </lineage>
</organism>
<dbReference type="InterPro" id="IPR050346">
    <property type="entry name" value="FMO-like"/>
</dbReference>
<proteinExistence type="inferred from homology"/>
<dbReference type="PANTHER" id="PTHR23023">
    <property type="entry name" value="DIMETHYLANILINE MONOOXYGENASE"/>
    <property type="match status" value="1"/>
</dbReference>
<reference evidence="6 7" key="1">
    <citation type="submission" date="2019-04" db="EMBL/GenBank/DDBJ databases">
        <title>Aspergillus burnettii sp. nov., novel species from soil in southeast Queensland.</title>
        <authorList>
            <person name="Gilchrist C.L.M."/>
            <person name="Pitt J.I."/>
            <person name="Lange L."/>
            <person name="Lacey H.J."/>
            <person name="Vuong D."/>
            <person name="Midgley D.J."/>
            <person name="Greenfield P."/>
            <person name="Bradbury M."/>
            <person name="Lacey E."/>
            <person name="Busk P.K."/>
            <person name="Pilgaard B."/>
            <person name="Chooi Y.H."/>
            <person name="Piggott A.M."/>
        </authorList>
    </citation>
    <scope>NUCLEOTIDE SEQUENCE [LARGE SCALE GENOMIC DNA]</scope>
    <source>
        <strain evidence="6 7">FRR 5400</strain>
    </source>
</reference>
<dbReference type="GO" id="GO:0004499">
    <property type="term" value="F:N,N-dimethylaniline monooxygenase activity"/>
    <property type="evidence" value="ECO:0007669"/>
    <property type="project" value="InterPro"/>
</dbReference>
<evidence type="ECO:0000256" key="2">
    <source>
        <dbReference type="ARBA" id="ARBA00022630"/>
    </source>
</evidence>
<dbReference type="GO" id="GO:0050660">
    <property type="term" value="F:flavin adenine dinucleotide binding"/>
    <property type="evidence" value="ECO:0007669"/>
    <property type="project" value="InterPro"/>
</dbReference>
<evidence type="ECO:0000313" key="7">
    <source>
        <dbReference type="Proteomes" id="UP000541154"/>
    </source>
</evidence>
<keyword evidence="5" id="KW-0560">Oxidoreductase</keyword>
<evidence type="ECO:0008006" key="8">
    <source>
        <dbReference type="Google" id="ProtNLM"/>
    </source>
</evidence>
<dbReference type="AlphaFoldDB" id="A0A8H6A535"/>
<evidence type="ECO:0000313" key="6">
    <source>
        <dbReference type="EMBL" id="KAF5860045.1"/>
    </source>
</evidence>
<dbReference type="PIRSF" id="PIRSF000332">
    <property type="entry name" value="FMO"/>
    <property type="match status" value="1"/>
</dbReference>
<dbReference type="Pfam" id="PF00743">
    <property type="entry name" value="FMO-like"/>
    <property type="match status" value="2"/>
</dbReference>
<comment type="caution">
    <text evidence="6">The sequence shown here is derived from an EMBL/GenBank/DDBJ whole genome shotgun (WGS) entry which is preliminary data.</text>
</comment>
<evidence type="ECO:0000256" key="3">
    <source>
        <dbReference type="ARBA" id="ARBA00022827"/>
    </source>
</evidence>
<evidence type="ECO:0000256" key="1">
    <source>
        <dbReference type="ARBA" id="ARBA00009183"/>
    </source>
</evidence>
<dbReference type="Proteomes" id="UP000541154">
    <property type="component" value="Unassembled WGS sequence"/>
</dbReference>